<dbReference type="InterPro" id="IPR039421">
    <property type="entry name" value="Type_1_exporter"/>
</dbReference>
<reference evidence="11" key="1">
    <citation type="submission" date="2018-05" db="EMBL/GenBank/DDBJ databases">
        <authorList>
            <person name="Lanie J.A."/>
            <person name="Ng W.-L."/>
            <person name="Kazmierczak K.M."/>
            <person name="Andrzejewski T.M."/>
            <person name="Davidsen T.M."/>
            <person name="Wayne K.J."/>
            <person name="Tettelin H."/>
            <person name="Glass J.I."/>
            <person name="Rusch D."/>
            <person name="Podicherti R."/>
            <person name="Tsui H.-C.T."/>
            <person name="Winkler M.E."/>
        </authorList>
    </citation>
    <scope>NUCLEOTIDE SEQUENCE</scope>
</reference>
<feature type="transmembrane region" description="Helical" evidence="9">
    <location>
        <begin position="21"/>
        <end position="44"/>
    </location>
</feature>
<evidence type="ECO:0000256" key="7">
    <source>
        <dbReference type="ARBA" id="ARBA00022989"/>
    </source>
</evidence>
<accession>A0A382KWA0</accession>
<keyword evidence="7 9" id="KW-1133">Transmembrane helix</keyword>
<dbReference type="FunFam" id="1.20.1560.10:FF:000011">
    <property type="entry name" value="Multidrug ABC transporter ATP-binding protein"/>
    <property type="match status" value="1"/>
</dbReference>
<name>A0A382KWA0_9ZZZZ</name>
<keyword evidence="4 9" id="KW-0812">Transmembrane</keyword>
<comment type="subcellular location">
    <subcellularLocation>
        <location evidence="1">Cell membrane</location>
        <topology evidence="1">Multi-pass membrane protein</topology>
    </subcellularLocation>
</comment>
<proteinExistence type="predicted"/>
<dbReference type="GO" id="GO:0005886">
    <property type="term" value="C:plasma membrane"/>
    <property type="evidence" value="ECO:0007669"/>
    <property type="project" value="UniProtKB-SubCell"/>
</dbReference>
<feature type="transmembrane region" description="Helical" evidence="9">
    <location>
        <begin position="161"/>
        <end position="182"/>
    </location>
</feature>
<dbReference type="GO" id="GO:0005524">
    <property type="term" value="F:ATP binding"/>
    <property type="evidence" value="ECO:0007669"/>
    <property type="project" value="UniProtKB-KW"/>
</dbReference>
<organism evidence="11">
    <name type="scientific">marine metagenome</name>
    <dbReference type="NCBI Taxonomy" id="408172"/>
    <lineage>
        <taxon>unclassified sequences</taxon>
        <taxon>metagenomes</taxon>
        <taxon>ecological metagenomes</taxon>
    </lineage>
</organism>
<keyword evidence="3" id="KW-1003">Cell membrane</keyword>
<feature type="transmembrane region" description="Helical" evidence="9">
    <location>
        <begin position="134"/>
        <end position="155"/>
    </location>
</feature>
<dbReference type="PANTHER" id="PTHR43394:SF1">
    <property type="entry name" value="ATP-BINDING CASSETTE SUB-FAMILY B MEMBER 10, MITOCHONDRIAL"/>
    <property type="match status" value="1"/>
</dbReference>
<dbReference type="SUPFAM" id="SSF90123">
    <property type="entry name" value="ABC transporter transmembrane region"/>
    <property type="match status" value="1"/>
</dbReference>
<evidence type="ECO:0000256" key="2">
    <source>
        <dbReference type="ARBA" id="ARBA00022448"/>
    </source>
</evidence>
<dbReference type="InterPro" id="IPR036640">
    <property type="entry name" value="ABC1_TM_sf"/>
</dbReference>
<dbReference type="Gene3D" id="1.20.1560.10">
    <property type="entry name" value="ABC transporter type 1, transmembrane domain"/>
    <property type="match status" value="1"/>
</dbReference>
<feature type="domain" description="ABC transmembrane type-1" evidence="10">
    <location>
        <begin position="21"/>
        <end position="302"/>
    </location>
</feature>
<evidence type="ECO:0000256" key="1">
    <source>
        <dbReference type="ARBA" id="ARBA00004651"/>
    </source>
</evidence>
<feature type="transmembrane region" description="Helical" evidence="9">
    <location>
        <begin position="281"/>
        <end position="300"/>
    </location>
</feature>
<evidence type="ECO:0000256" key="9">
    <source>
        <dbReference type="SAM" id="Phobius"/>
    </source>
</evidence>
<dbReference type="EMBL" id="UINC01083398">
    <property type="protein sequence ID" value="SVC29064.1"/>
    <property type="molecule type" value="Genomic_DNA"/>
</dbReference>
<dbReference type="PROSITE" id="PS50929">
    <property type="entry name" value="ABC_TM1F"/>
    <property type="match status" value="1"/>
</dbReference>
<keyword evidence="5" id="KW-0547">Nucleotide-binding</keyword>
<evidence type="ECO:0000313" key="11">
    <source>
        <dbReference type="EMBL" id="SVC29064.1"/>
    </source>
</evidence>
<dbReference type="CDD" id="cd18541">
    <property type="entry name" value="ABC_6TM_TmrB_like"/>
    <property type="match status" value="1"/>
</dbReference>
<protein>
    <recommendedName>
        <fullName evidence="10">ABC transmembrane type-1 domain-containing protein</fullName>
    </recommendedName>
</protein>
<dbReference type="AlphaFoldDB" id="A0A382KWA0"/>
<evidence type="ECO:0000256" key="5">
    <source>
        <dbReference type="ARBA" id="ARBA00022741"/>
    </source>
</evidence>
<gene>
    <name evidence="11" type="ORF">METZ01_LOCUS281918</name>
</gene>
<keyword evidence="2" id="KW-0813">Transport</keyword>
<dbReference type="GO" id="GO:0015421">
    <property type="term" value="F:ABC-type oligopeptide transporter activity"/>
    <property type="evidence" value="ECO:0007669"/>
    <property type="project" value="TreeGrafter"/>
</dbReference>
<evidence type="ECO:0000259" key="10">
    <source>
        <dbReference type="PROSITE" id="PS50929"/>
    </source>
</evidence>
<evidence type="ECO:0000256" key="3">
    <source>
        <dbReference type="ARBA" id="ARBA00022475"/>
    </source>
</evidence>
<evidence type="ECO:0000256" key="6">
    <source>
        <dbReference type="ARBA" id="ARBA00022840"/>
    </source>
</evidence>
<dbReference type="InterPro" id="IPR011527">
    <property type="entry name" value="ABC1_TM_dom"/>
</dbReference>
<keyword evidence="8 9" id="KW-0472">Membrane</keyword>
<sequence>MSTSTQRLLAYVSRYQGRFSIGFIFLVLATAIQLISPWVLKYAIDDLTVGATRSKLGFYACALVGLAVCGSTCRFFMRRIIIGVSRQIEYDLRNDFFAHLQRLSLSYFQRHRIGDLMSRATNDLSAVRMMVGPAIMYSSTTIIVFAVTVMLMLSISPWLTVFVLLPLPFVSLAVKGFGSAIYHRSERIQEQLAQMSAVVQEALAGVRVVRAYRREKFELKRFERANVEYVSRSRAVIKLQGLFYPSLALLLGVSALVVLWLGTRQVVDGRMSVGDFVAFNAYLVMLTWPMIAFGWVTNMLQRGMAAWHRMLDVFDAEPEIQDLGRDDQGTLPAGIGGHVEFRDLSFAYNGQPVLEHISAEVQPG</sequence>
<dbReference type="Pfam" id="PF00664">
    <property type="entry name" value="ABC_membrane"/>
    <property type="match status" value="1"/>
</dbReference>
<keyword evidence="6" id="KW-0067">ATP-binding</keyword>
<dbReference type="PANTHER" id="PTHR43394">
    <property type="entry name" value="ATP-DEPENDENT PERMEASE MDL1, MITOCHONDRIAL"/>
    <property type="match status" value="1"/>
</dbReference>
<evidence type="ECO:0000256" key="8">
    <source>
        <dbReference type="ARBA" id="ARBA00023136"/>
    </source>
</evidence>
<feature type="transmembrane region" description="Helical" evidence="9">
    <location>
        <begin position="56"/>
        <end position="77"/>
    </location>
</feature>
<feature type="transmembrane region" description="Helical" evidence="9">
    <location>
        <begin position="242"/>
        <end position="261"/>
    </location>
</feature>
<evidence type="ECO:0000256" key="4">
    <source>
        <dbReference type="ARBA" id="ARBA00022692"/>
    </source>
</evidence>